<keyword evidence="4" id="KW-1185">Reference proteome</keyword>
<sequence>MKIVLISIGTRGDVEPFLAIAERLKDQGHTIFCAFPAQYEKLAIEIGVGFYPLKKEFLEMLDSPNGRIALGGGSSLADRFRAMYKLYKMNRVVSFEMLKQQHDLLETERPDLVLHSLKAMYPISWHIQNPGKAVTVSPIPCVVHPLDTMSAIFLMGKNFGSRINRWSYRFSRMLSMRFTKNQLRKIGISNISTRDLIESLVSEKFIYTISPSLFPHHSGWRDTVKVFGYQERNKMRYWESPPELDKFLELNPSPLFLTFGSMSNPDPEGKTNMILQILRTHGIPAIINTAGGGLIPLENYDRSLIHFVEEIPYDWIFPKVRAVVHHGGAGTTHLALKYGKPSMIIPHIPDQHLWNRIMSQLSLGPFGPSIRKLNSTNFEKGLLDLLSNKHYLINSEHTGRQIKKEDYSGEMLKFLLEPVN</sequence>
<dbReference type="RefSeq" id="WP_225697358.1">
    <property type="nucleotide sequence ID" value="NZ_JAIXNE010000001.1"/>
</dbReference>
<organism evidence="3 4">
    <name type="scientific">Fulvivirga sedimenti</name>
    <dbReference type="NCBI Taxonomy" id="2879465"/>
    <lineage>
        <taxon>Bacteria</taxon>
        <taxon>Pseudomonadati</taxon>
        <taxon>Bacteroidota</taxon>
        <taxon>Cytophagia</taxon>
        <taxon>Cytophagales</taxon>
        <taxon>Fulvivirgaceae</taxon>
        <taxon>Fulvivirga</taxon>
    </lineage>
</organism>
<gene>
    <name evidence="3" type="ORF">LDX50_05245</name>
</gene>
<dbReference type="AlphaFoldDB" id="A0A9X1HP95"/>
<name>A0A9X1HP95_9BACT</name>
<dbReference type="InterPro" id="IPR002213">
    <property type="entry name" value="UDP_glucos_trans"/>
</dbReference>
<dbReference type="InterPro" id="IPR004276">
    <property type="entry name" value="GlycoTrans_28_N"/>
</dbReference>
<comment type="caution">
    <text evidence="3">The sequence shown here is derived from an EMBL/GenBank/DDBJ whole genome shotgun (WGS) entry which is preliminary data.</text>
</comment>
<dbReference type="FunFam" id="3.40.50.2000:FF:000009">
    <property type="entry name" value="Sterol 3-beta-glucosyltransferase UGT80A2"/>
    <property type="match status" value="1"/>
</dbReference>
<reference evidence="3" key="1">
    <citation type="submission" date="2021-09" db="EMBL/GenBank/DDBJ databases">
        <title>Fulvivirga sp. isolated from coastal sediment.</title>
        <authorList>
            <person name="Yu H."/>
        </authorList>
    </citation>
    <scope>NUCLEOTIDE SEQUENCE</scope>
    <source>
        <strain evidence="3">1062</strain>
    </source>
</reference>
<dbReference type="InterPro" id="IPR050426">
    <property type="entry name" value="Glycosyltransferase_28"/>
</dbReference>
<dbReference type="Pfam" id="PF03033">
    <property type="entry name" value="Glyco_transf_28"/>
    <property type="match status" value="1"/>
</dbReference>
<protein>
    <submittedName>
        <fullName evidence="3">Glycosyltransferase</fullName>
    </submittedName>
</protein>
<dbReference type="GO" id="GO:0005975">
    <property type="term" value="P:carbohydrate metabolic process"/>
    <property type="evidence" value="ECO:0007669"/>
    <property type="project" value="InterPro"/>
</dbReference>
<evidence type="ECO:0000313" key="3">
    <source>
        <dbReference type="EMBL" id="MCA6074262.1"/>
    </source>
</evidence>
<evidence type="ECO:0000259" key="1">
    <source>
        <dbReference type="Pfam" id="PF03033"/>
    </source>
</evidence>
<dbReference type="Gene3D" id="3.40.50.2000">
    <property type="entry name" value="Glycogen Phosphorylase B"/>
    <property type="match status" value="2"/>
</dbReference>
<dbReference type="PANTHER" id="PTHR48050">
    <property type="entry name" value="STEROL 3-BETA-GLUCOSYLTRANSFERASE"/>
    <property type="match status" value="1"/>
</dbReference>
<evidence type="ECO:0000259" key="2">
    <source>
        <dbReference type="Pfam" id="PF06722"/>
    </source>
</evidence>
<proteinExistence type="predicted"/>
<dbReference type="Proteomes" id="UP001139409">
    <property type="component" value="Unassembled WGS sequence"/>
</dbReference>
<dbReference type="GO" id="GO:0033072">
    <property type="term" value="P:vancomycin biosynthetic process"/>
    <property type="evidence" value="ECO:0007669"/>
    <property type="project" value="UniProtKB-ARBA"/>
</dbReference>
<dbReference type="PANTHER" id="PTHR48050:SF13">
    <property type="entry name" value="STEROL 3-BETA-GLUCOSYLTRANSFERASE UGT80A2"/>
    <property type="match status" value="1"/>
</dbReference>
<dbReference type="Pfam" id="PF06722">
    <property type="entry name" value="EryCIII-like_C"/>
    <property type="match status" value="1"/>
</dbReference>
<dbReference type="SUPFAM" id="SSF53756">
    <property type="entry name" value="UDP-Glycosyltransferase/glycogen phosphorylase"/>
    <property type="match status" value="1"/>
</dbReference>
<dbReference type="EMBL" id="JAIXNE010000001">
    <property type="protein sequence ID" value="MCA6074262.1"/>
    <property type="molecule type" value="Genomic_DNA"/>
</dbReference>
<accession>A0A9X1HP95</accession>
<feature type="domain" description="Erythromycin biosynthesis protein CIII-like C-terminal" evidence="2">
    <location>
        <begin position="305"/>
        <end position="395"/>
    </location>
</feature>
<dbReference type="InterPro" id="IPR010610">
    <property type="entry name" value="EryCIII-like_C"/>
</dbReference>
<feature type="domain" description="Glycosyltransferase family 28 N-terminal" evidence="1">
    <location>
        <begin position="3"/>
        <end position="64"/>
    </location>
</feature>
<dbReference type="GO" id="GO:0016758">
    <property type="term" value="F:hexosyltransferase activity"/>
    <property type="evidence" value="ECO:0007669"/>
    <property type="project" value="InterPro"/>
</dbReference>
<evidence type="ECO:0000313" key="4">
    <source>
        <dbReference type="Proteomes" id="UP001139409"/>
    </source>
</evidence>
<dbReference type="GO" id="GO:0008194">
    <property type="term" value="F:UDP-glycosyltransferase activity"/>
    <property type="evidence" value="ECO:0007669"/>
    <property type="project" value="InterPro"/>
</dbReference>
<dbReference type="CDD" id="cd03784">
    <property type="entry name" value="GT1_Gtf-like"/>
    <property type="match status" value="1"/>
</dbReference>